<evidence type="ECO:0000256" key="4">
    <source>
        <dbReference type="ARBA" id="ARBA00023054"/>
    </source>
</evidence>
<reference evidence="7 8" key="1">
    <citation type="journal article" date="2018" name="New Phytol.">
        <title>Phylogenomics of Endogonaceae and evolution of mycorrhizas within Mucoromycota.</title>
        <authorList>
            <person name="Chang Y."/>
            <person name="Desiro A."/>
            <person name="Na H."/>
            <person name="Sandor L."/>
            <person name="Lipzen A."/>
            <person name="Clum A."/>
            <person name="Barry K."/>
            <person name="Grigoriev I.V."/>
            <person name="Martin F.M."/>
            <person name="Stajich J.E."/>
            <person name="Smith M.E."/>
            <person name="Bonito G."/>
            <person name="Spatafora J.W."/>
        </authorList>
    </citation>
    <scope>NUCLEOTIDE SEQUENCE [LARGE SCALE GENOMIC DNA]</scope>
    <source>
        <strain evidence="7 8">GMNB39</strain>
    </source>
</reference>
<comment type="similarity">
    <text evidence="2">Belongs to the EBP2 family.</text>
</comment>
<evidence type="ECO:0000256" key="1">
    <source>
        <dbReference type="ARBA" id="ARBA00004604"/>
    </source>
</evidence>
<evidence type="ECO:0000313" key="8">
    <source>
        <dbReference type="Proteomes" id="UP000268093"/>
    </source>
</evidence>
<name>A0A433A2K8_9FUNG</name>
<proteinExistence type="inferred from homology"/>
<evidence type="ECO:0000256" key="3">
    <source>
        <dbReference type="ARBA" id="ARBA00022517"/>
    </source>
</evidence>
<feature type="region of interest" description="Disordered" evidence="6">
    <location>
        <begin position="172"/>
        <end position="210"/>
    </location>
</feature>
<evidence type="ECO:0000256" key="5">
    <source>
        <dbReference type="ARBA" id="ARBA00023242"/>
    </source>
</evidence>
<dbReference type="PANTHER" id="PTHR13028:SF0">
    <property type="entry name" value="RRNA-PROCESSING PROTEIN EBP2-RELATED"/>
    <property type="match status" value="1"/>
</dbReference>
<dbReference type="Proteomes" id="UP000268093">
    <property type="component" value="Unassembled WGS sequence"/>
</dbReference>
<dbReference type="GO" id="GO:0042273">
    <property type="term" value="P:ribosomal large subunit biogenesis"/>
    <property type="evidence" value="ECO:0007669"/>
    <property type="project" value="TreeGrafter"/>
</dbReference>
<keyword evidence="4" id="KW-0175">Coiled coil</keyword>
<dbReference type="Pfam" id="PF05890">
    <property type="entry name" value="Ebp2"/>
    <property type="match status" value="1"/>
</dbReference>
<comment type="subcellular location">
    <subcellularLocation>
        <location evidence="1">Nucleus</location>
        <location evidence="1">Nucleolus</location>
    </subcellularLocation>
</comment>
<feature type="region of interest" description="Disordered" evidence="6">
    <location>
        <begin position="125"/>
        <end position="144"/>
    </location>
</feature>
<keyword evidence="3" id="KW-0690">Ribosome biogenesis</keyword>
<dbReference type="EMBL" id="RBNI01019112">
    <property type="protein sequence ID" value="RUO96925.1"/>
    <property type="molecule type" value="Genomic_DNA"/>
</dbReference>
<evidence type="ECO:0000256" key="2">
    <source>
        <dbReference type="ARBA" id="ARBA00007336"/>
    </source>
</evidence>
<comment type="caution">
    <text evidence="7">The sequence shown here is derived from an EMBL/GenBank/DDBJ whole genome shotgun (WGS) entry which is preliminary data.</text>
</comment>
<evidence type="ECO:0000313" key="7">
    <source>
        <dbReference type="EMBL" id="RUO96925.1"/>
    </source>
</evidence>
<keyword evidence="8" id="KW-1185">Reference proteome</keyword>
<evidence type="ECO:0000256" key="6">
    <source>
        <dbReference type="SAM" id="MobiDB-lite"/>
    </source>
</evidence>
<dbReference type="GO" id="GO:0006364">
    <property type="term" value="P:rRNA processing"/>
    <property type="evidence" value="ECO:0007669"/>
    <property type="project" value="TreeGrafter"/>
</dbReference>
<dbReference type="PANTHER" id="PTHR13028">
    <property type="entry name" value="RRNA PROCESSING PROTEIN EBNA1-BINDING PROTEIN-RELATED"/>
    <property type="match status" value="1"/>
</dbReference>
<gene>
    <name evidence="7" type="ORF">BC936DRAFT_141249</name>
</gene>
<organism evidence="7 8">
    <name type="scientific">Jimgerdemannia flammicorona</name>
    <dbReference type="NCBI Taxonomy" id="994334"/>
    <lineage>
        <taxon>Eukaryota</taxon>
        <taxon>Fungi</taxon>
        <taxon>Fungi incertae sedis</taxon>
        <taxon>Mucoromycota</taxon>
        <taxon>Mucoromycotina</taxon>
        <taxon>Endogonomycetes</taxon>
        <taxon>Endogonales</taxon>
        <taxon>Endogonaceae</taxon>
        <taxon>Jimgerdemannia</taxon>
    </lineage>
</organism>
<dbReference type="InterPro" id="IPR008610">
    <property type="entry name" value="Ebp2"/>
</dbReference>
<dbReference type="OrthoDB" id="443772at2759"/>
<dbReference type="GO" id="GO:0034399">
    <property type="term" value="C:nuclear periphery"/>
    <property type="evidence" value="ECO:0007669"/>
    <property type="project" value="TreeGrafter"/>
</dbReference>
<accession>A0A433A2K8</accession>
<dbReference type="GO" id="GO:0030687">
    <property type="term" value="C:preribosome, large subunit precursor"/>
    <property type="evidence" value="ECO:0007669"/>
    <property type="project" value="TreeGrafter"/>
</dbReference>
<keyword evidence="5" id="KW-0539">Nucleus</keyword>
<sequence>MTVTSAEPLILKDVHNDLECKLAFYQQALSIAKEGHEKTKATGMQFSRPDDYFVEMLDETVTIKAAEEARRQHDLKKFGKKVQIKKLQVWQKQKVDELEKIKLMKRKCKGTDDMTGSEDEFDILLNNGNDSKQDSKHVKGGKDAKDNVSYYDGKNFNRIYKDSKYGFGAESAADISDFNPRKNKGGFNKSGPKTHKASSAQQSEMPGIKG</sequence>
<dbReference type="AlphaFoldDB" id="A0A433A2K8"/>
<protein>
    <submittedName>
        <fullName evidence="7">Eukaryotic rRNA processing</fullName>
    </submittedName>
</protein>
<dbReference type="GO" id="GO:0005730">
    <property type="term" value="C:nucleolus"/>
    <property type="evidence" value="ECO:0007669"/>
    <property type="project" value="UniProtKB-SubCell"/>
</dbReference>
<feature type="compositionally biased region" description="Basic and acidic residues" evidence="6">
    <location>
        <begin position="131"/>
        <end position="144"/>
    </location>
</feature>